<feature type="region of interest" description="Disordered" evidence="1">
    <location>
        <begin position="414"/>
        <end position="434"/>
    </location>
</feature>
<evidence type="ECO:0000256" key="2">
    <source>
        <dbReference type="SAM" id="Phobius"/>
    </source>
</evidence>
<dbReference type="HOGENOM" id="CLU_475945_0_0_1"/>
<dbReference type="PANTHER" id="PTHR23011">
    <property type="entry name" value="CYCLIC NUCLEOTIDE-BINDING DOMAIN CONTAINING PROTEIN"/>
    <property type="match status" value="1"/>
</dbReference>
<sequence length="573" mass="64681">MGVARMKNERKSRNKSTADFLNNSLSDSLAPSGRTGRRTSIYSLSELAGAGATVKRRKRSTLDHWGQRTAPGVTKYFDKNLPPVELLRRCIRLVQMFASLCQYKFEKETEESDVAHTVFTQYINDDEDKPMDGGLAFDASFYKANRKMRVSAEVKNILQSPQEQRTEQQCAKVLFSLRSIRAFAEYPQRIQHKLINVGWYESHSSKRAILRQGQIPQAFYFVLSGSAVVTVLGEHDTFARTVHFLRRGDSFGELAILHDTQRQSTVISREPIELLVISREDFIDIFMLAGGIKNITDPDHQIFLRSLEFLKGWPIELLATNPKKCLFHFFRSGSVLVKDSNHTDWIYIIKWGSCQVLKKLKEVKSRLTEHKDRVVGFDNVRSLVPKADSRARLDRVKAKLSIVTKLMPKLNLRPLTENVNEEETDANNNNRDEGVAIEQVAAAQGILATYRRQSMSDDDSTSLPGTESSSSSPRPVRRVSSHEGPRRVSVPAEGGGPEGGSKALGVTGGGSGSRRQSLKRSVAFQTDEERESPDVIPLTTRNRRQRKVSLLVFWKYLHGVFIIYTGALYCQNK</sequence>
<dbReference type="Proteomes" id="UP000001593">
    <property type="component" value="Unassembled WGS sequence"/>
</dbReference>
<dbReference type="OrthoDB" id="166212at2759"/>
<accession>A7RK87</accession>
<dbReference type="SMART" id="SM00100">
    <property type="entry name" value="cNMP"/>
    <property type="match status" value="1"/>
</dbReference>
<feature type="region of interest" description="Disordered" evidence="1">
    <location>
        <begin position="452"/>
        <end position="535"/>
    </location>
</feature>
<organism evidence="4 5">
    <name type="scientific">Nematostella vectensis</name>
    <name type="common">Starlet sea anemone</name>
    <dbReference type="NCBI Taxonomy" id="45351"/>
    <lineage>
        <taxon>Eukaryota</taxon>
        <taxon>Metazoa</taxon>
        <taxon>Cnidaria</taxon>
        <taxon>Anthozoa</taxon>
        <taxon>Hexacorallia</taxon>
        <taxon>Actiniaria</taxon>
        <taxon>Edwardsiidae</taxon>
        <taxon>Nematostella</taxon>
    </lineage>
</organism>
<keyword evidence="2" id="KW-1133">Transmembrane helix</keyword>
<protein>
    <recommendedName>
        <fullName evidence="3">Cyclic nucleotide-binding domain-containing protein</fullName>
    </recommendedName>
</protein>
<dbReference type="PANTHER" id="PTHR23011:SF28">
    <property type="entry name" value="CYCLIC NUCLEOTIDE-BINDING DOMAIN CONTAINING PROTEIN"/>
    <property type="match status" value="1"/>
</dbReference>
<dbReference type="PhylomeDB" id="A7RK87"/>
<dbReference type="Pfam" id="PF00027">
    <property type="entry name" value="cNMP_binding"/>
    <property type="match status" value="1"/>
</dbReference>
<keyword evidence="2" id="KW-0472">Membrane</keyword>
<dbReference type="InterPro" id="IPR018490">
    <property type="entry name" value="cNMP-bd_dom_sf"/>
</dbReference>
<feature type="region of interest" description="Disordered" evidence="1">
    <location>
        <begin position="1"/>
        <end position="36"/>
    </location>
</feature>
<reference evidence="4 5" key="1">
    <citation type="journal article" date="2007" name="Science">
        <title>Sea anemone genome reveals ancestral eumetazoan gene repertoire and genomic organization.</title>
        <authorList>
            <person name="Putnam N.H."/>
            <person name="Srivastava M."/>
            <person name="Hellsten U."/>
            <person name="Dirks B."/>
            <person name="Chapman J."/>
            <person name="Salamov A."/>
            <person name="Terry A."/>
            <person name="Shapiro H."/>
            <person name="Lindquist E."/>
            <person name="Kapitonov V.V."/>
            <person name="Jurka J."/>
            <person name="Genikhovich G."/>
            <person name="Grigoriev I.V."/>
            <person name="Lucas S.M."/>
            <person name="Steele R.E."/>
            <person name="Finnerty J.R."/>
            <person name="Technau U."/>
            <person name="Martindale M.Q."/>
            <person name="Rokhsar D.S."/>
        </authorList>
    </citation>
    <scope>NUCLEOTIDE SEQUENCE [LARGE SCALE GENOMIC DNA]</scope>
    <source>
        <strain evidence="5">CH2 X CH6</strain>
    </source>
</reference>
<feature type="domain" description="Cyclic nucleotide-binding" evidence="3">
    <location>
        <begin position="182"/>
        <end position="287"/>
    </location>
</feature>
<dbReference type="eggNOG" id="KOG1113">
    <property type="taxonomic scope" value="Eukaryota"/>
</dbReference>
<evidence type="ECO:0000256" key="1">
    <source>
        <dbReference type="SAM" id="MobiDB-lite"/>
    </source>
</evidence>
<evidence type="ECO:0000259" key="3">
    <source>
        <dbReference type="PROSITE" id="PS50042"/>
    </source>
</evidence>
<feature type="compositionally biased region" description="Basic and acidic residues" evidence="1">
    <location>
        <begin position="1"/>
        <end position="11"/>
    </location>
</feature>
<gene>
    <name evidence="4" type="ORF">NEMVEDRAFT_v1g198328</name>
</gene>
<dbReference type="KEGG" id="nve:5520360"/>
<feature type="transmembrane region" description="Helical" evidence="2">
    <location>
        <begin position="548"/>
        <end position="569"/>
    </location>
</feature>
<proteinExistence type="predicted"/>
<dbReference type="Gene3D" id="2.60.120.10">
    <property type="entry name" value="Jelly Rolls"/>
    <property type="match status" value="2"/>
</dbReference>
<dbReference type="SUPFAM" id="SSF51206">
    <property type="entry name" value="cAMP-binding domain-like"/>
    <property type="match status" value="2"/>
</dbReference>
<dbReference type="PROSITE" id="PS50042">
    <property type="entry name" value="CNMP_BINDING_3"/>
    <property type="match status" value="1"/>
</dbReference>
<keyword evidence="5" id="KW-1185">Reference proteome</keyword>
<dbReference type="InParanoid" id="A7RK87"/>
<evidence type="ECO:0000313" key="5">
    <source>
        <dbReference type="Proteomes" id="UP000001593"/>
    </source>
</evidence>
<dbReference type="STRING" id="45351.A7RK87"/>
<evidence type="ECO:0000313" key="4">
    <source>
        <dbReference type="EMBL" id="EDO48124.1"/>
    </source>
</evidence>
<name>A7RK87_NEMVE</name>
<feature type="compositionally biased region" description="Polar residues" evidence="1">
    <location>
        <begin position="15"/>
        <end position="29"/>
    </location>
</feature>
<dbReference type="InterPro" id="IPR014710">
    <property type="entry name" value="RmlC-like_jellyroll"/>
</dbReference>
<dbReference type="EMBL" id="DS469515">
    <property type="protein sequence ID" value="EDO48124.1"/>
    <property type="molecule type" value="Genomic_DNA"/>
</dbReference>
<keyword evidence="2" id="KW-0812">Transmembrane</keyword>
<dbReference type="InterPro" id="IPR000595">
    <property type="entry name" value="cNMP-bd_dom"/>
</dbReference>
<dbReference type="CDD" id="cd00038">
    <property type="entry name" value="CAP_ED"/>
    <property type="match status" value="1"/>
</dbReference>
<dbReference type="AlphaFoldDB" id="A7RK87"/>